<comment type="subunit">
    <text evidence="3">Monomer.</text>
</comment>
<dbReference type="EC" id="4.2.99.20" evidence="3"/>
<comment type="pathway">
    <text evidence="3">Quinol/quinone metabolism; 1,4-dihydroxy-2-naphthoate biosynthesis; 1,4-dihydroxy-2-naphthoate from chorismate: step 3/7.</text>
</comment>
<dbReference type="Pfam" id="PF00561">
    <property type="entry name" value="Abhydrolase_1"/>
    <property type="match status" value="1"/>
</dbReference>
<dbReference type="EMBL" id="BMJD01000006">
    <property type="protein sequence ID" value="GGB36864.1"/>
    <property type="molecule type" value="Genomic_DNA"/>
</dbReference>
<evidence type="ECO:0000259" key="4">
    <source>
        <dbReference type="Pfam" id="PF00561"/>
    </source>
</evidence>
<keyword evidence="6" id="KW-1185">Reference proteome</keyword>
<comment type="pathway">
    <text evidence="3">Quinol/quinone metabolism; menaquinone biosynthesis.</text>
</comment>
<name>A0A9W5TVW1_9BACI</name>
<dbReference type="InterPro" id="IPR029058">
    <property type="entry name" value="AB_hydrolase_fold"/>
</dbReference>
<organism evidence="5 6">
    <name type="scientific">Lentibacillus populi</name>
    <dbReference type="NCBI Taxonomy" id="1827502"/>
    <lineage>
        <taxon>Bacteria</taxon>
        <taxon>Bacillati</taxon>
        <taxon>Bacillota</taxon>
        <taxon>Bacilli</taxon>
        <taxon>Bacillales</taxon>
        <taxon>Bacillaceae</taxon>
        <taxon>Lentibacillus</taxon>
    </lineage>
</organism>
<reference evidence="5" key="1">
    <citation type="journal article" date="2014" name="Int. J. Syst. Evol. Microbiol.">
        <title>Complete genome sequence of Corynebacterium casei LMG S-19264T (=DSM 44701T), isolated from a smear-ripened cheese.</title>
        <authorList>
            <consortium name="US DOE Joint Genome Institute (JGI-PGF)"/>
            <person name="Walter F."/>
            <person name="Albersmeier A."/>
            <person name="Kalinowski J."/>
            <person name="Ruckert C."/>
        </authorList>
    </citation>
    <scope>NUCLEOTIDE SEQUENCE</scope>
    <source>
        <strain evidence="5">CGMCC 1.15454</strain>
    </source>
</reference>
<proteinExistence type="inferred from homology"/>
<dbReference type="InterPro" id="IPR000073">
    <property type="entry name" value="AB_hydrolase_1"/>
</dbReference>
<dbReference type="PANTHER" id="PTHR42916:SF1">
    <property type="entry name" value="PROTEIN PHYLLO, CHLOROPLASTIC"/>
    <property type="match status" value="1"/>
</dbReference>
<comment type="similarity">
    <text evidence="3">Belongs to the AB hydrolase superfamily. MenH family.</text>
</comment>
<evidence type="ECO:0000313" key="6">
    <source>
        <dbReference type="Proteomes" id="UP000621492"/>
    </source>
</evidence>
<keyword evidence="2 3" id="KW-0456">Lyase</keyword>
<dbReference type="NCBIfam" id="TIGR03695">
    <property type="entry name" value="menH_SHCHC"/>
    <property type="match status" value="1"/>
</dbReference>
<evidence type="ECO:0000256" key="2">
    <source>
        <dbReference type="ARBA" id="ARBA00023239"/>
    </source>
</evidence>
<evidence type="ECO:0000313" key="5">
    <source>
        <dbReference type="EMBL" id="GGB36864.1"/>
    </source>
</evidence>
<dbReference type="GO" id="GO:0009234">
    <property type="term" value="P:menaquinone biosynthetic process"/>
    <property type="evidence" value="ECO:0007669"/>
    <property type="project" value="UniProtKB-UniRule"/>
</dbReference>
<comment type="function">
    <text evidence="3">Catalyzes a proton abstraction reaction that results in 2,5-elimination of pyruvate from 2-succinyl-5-enolpyruvyl-6-hydroxy-3-cyclohexene-1-carboxylate (SEPHCHC) and the formation of 2-succinyl-6-hydroxy-2,4-cyclohexadiene-1-carboxylate (SHCHC).</text>
</comment>
<dbReference type="SUPFAM" id="SSF53474">
    <property type="entry name" value="alpha/beta-Hydrolases"/>
    <property type="match status" value="1"/>
</dbReference>
<dbReference type="HAMAP" id="MF_01660">
    <property type="entry name" value="MenH"/>
    <property type="match status" value="1"/>
</dbReference>
<gene>
    <name evidence="3 5" type="primary">menH</name>
    <name evidence="5" type="ORF">GCM10011409_12910</name>
</gene>
<evidence type="ECO:0000256" key="3">
    <source>
        <dbReference type="HAMAP-Rule" id="MF_01660"/>
    </source>
</evidence>
<dbReference type="PRINTS" id="PR00111">
    <property type="entry name" value="ABHYDROLASE"/>
</dbReference>
<comment type="caution">
    <text evidence="5">The sequence shown here is derived from an EMBL/GenBank/DDBJ whole genome shotgun (WGS) entry which is preliminary data.</text>
</comment>
<evidence type="ECO:0000256" key="1">
    <source>
        <dbReference type="ARBA" id="ARBA00022428"/>
    </source>
</evidence>
<dbReference type="Gene3D" id="3.40.50.1820">
    <property type="entry name" value="alpha/beta hydrolase"/>
    <property type="match status" value="1"/>
</dbReference>
<dbReference type="AlphaFoldDB" id="A0A9W5TVW1"/>
<comment type="catalytic activity">
    <reaction evidence="3">
        <text>5-enolpyruvoyl-6-hydroxy-2-succinyl-cyclohex-3-ene-1-carboxylate = (1R,6R)-6-hydroxy-2-succinyl-cyclohexa-2,4-diene-1-carboxylate + pyruvate</text>
        <dbReference type="Rhea" id="RHEA:25597"/>
        <dbReference type="ChEBI" id="CHEBI:15361"/>
        <dbReference type="ChEBI" id="CHEBI:58689"/>
        <dbReference type="ChEBI" id="CHEBI:58818"/>
        <dbReference type="EC" id="4.2.99.20"/>
    </reaction>
</comment>
<feature type="domain" description="AB hydrolase-1" evidence="4">
    <location>
        <begin position="19"/>
        <end position="251"/>
    </location>
</feature>
<dbReference type="GO" id="GO:0070205">
    <property type="term" value="F:2-succinyl-6-hydroxy-2,4-cyclohexadiene-1-carboxylate synthase activity"/>
    <property type="evidence" value="ECO:0007669"/>
    <property type="project" value="UniProtKB-UniRule"/>
</dbReference>
<dbReference type="PANTHER" id="PTHR42916">
    <property type="entry name" value="2-SUCCINYL-5-ENOLPYRUVYL-6-HYDROXY-3-CYCLOHEXENE-1-CARBOXYLATE SYNTHASE"/>
    <property type="match status" value="1"/>
</dbReference>
<reference evidence="5" key="2">
    <citation type="submission" date="2020-09" db="EMBL/GenBank/DDBJ databases">
        <authorList>
            <person name="Sun Q."/>
            <person name="Zhou Y."/>
        </authorList>
    </citation>
    <scope>NUCLEOTIDE SEQUENCE</scope>
    <source>
        <strain evidence="5">CGMCC 1.15454</strain>
    </source>
</reference>
<dbReference type="RefSeq" id="WP_088053141.1">
    <property type="nucleotide sequence ID" value="NZ_BMJD01000006.1"/>
</dbReference>
<protein>
    <recommendedName>
        <fullName evidence="3">Putative 2-succinyl-6-hydroxy-2,4-cyclohexadiene-1-carboxylate synthase</fullName>
        <shortName evidence="3">SHCHC synthase</shortName>
        <ecNumber evidence="3">4.2.99.20</ecNumber>
    </recommendedName>
</protein>
<keyword evidence="1 3" id="KW-0474">Menaquinone biosynthesis</keyword>
<sequence length="275" mass="31174">MYVTINDASYWYEVTGQGPPVVLLHGFTGSSATWNTVVDTWYKEFRFIRIDLPGHGKTRTQTPRTMQTCCDDLMQLLTYLEFDKVHLLGYSMGGRTGLSFAMMYPEMVASLILESASPGLETENERRARMAHDENLAQKIEQEGISAFVNFWEDIPLFQTQRKLPPKKRREIRDERLSQSAPGLVQSLRYMGTGKQPSWWEQVRELSVPVLLVAGALDEKFVKLNQRLKNRLQSGDLIIVEDVGHAIHVEQPTFFGKIVTEFILKVCSKGGSGVG</sequence>
<dbReference type="Proteomes" id="UP000621492">
    <property type="component" value="Unassembled WGS sequence"/>
</dbReference>
<accession>A0A9W5TVW1</accession>
<dbReference type="InterPro" id="IPR022485">
    <property type="entry name" value="SHCHC_synthase_MenH"/>
</dbReference>